<comment type="pathway">
    <text evidence="1">Cofactor biosynthesis; thiamine diphosphate biosynthesis.</text>
</comment>
<accession>A0ABV4CYY4</accession>
<dbReference type="InterPro" id="IPR013785">
    <property type="entry name" value="Aldolase_TIM"/>
</dbReference>
<dbReference type="InterPro" id="IPR022998">
    <property type="entry name" value="ThiamineP_synth_TenI"/>
</dbReference>
<dbReference type="RefSeq" id="WP_148464399.1">
    <property type="nucleotide sequence ID" value="NZ_JBCLPP010000014.1"/>
</dbReference>
<evidence type="ECO:0000256" key="1">
    <source>
        <dbReference type="ARBA" id="ARBA00004948"/>
    </source>
</evidence>
<protein>
    <submittedName>
        <fullName evidence="4">Thiamine phosphate synthase</fullName>
    </submittedName>
</protein>
<sequence length="195" mass="21644">MADKKAVLIAITPQDVRHDEARQIATILDGGATFVHLRHPGATYSDMKRIIEDIPQRYHSRLRLHGHFELLNEFNLGGIHLNSRCPQAPLLYHGSVSRTCHSVEEVNEAAQYVDFVTLSPICNSISKPGYEGAFTHEQLSSLPLGKVVALGGITPGHISELKQYPFIGYAVLGYLWEAQTTDELTQRLDKLTSAL</sequence>
<dbReference type="EMBL" id="JBCLPP010000014">
    <property type="protein sequence ID" value="MEY8245244.1"/>
    <property type="molecule type" value="Genomic_DNA"/>
</dbReference>
<gene>
    <name evidence="4" type="ORF">AAK873_06385</name>
</gene>
<dbReference type="Gene3D" id="3.20.20.70">
    <property type="entry name" value="Aldolase class I"/>
    <property type="match status" value="1"/>
</dbReference>
<evidence type="ECO:0000313" key="5">
    <source>
        <dbReference type="Proteomes" id="UP001565200"/>
    </source>
</evidence>
<dbReference type="InterPro" id="IPR036206">
    <property type="entry name" value="ThiamineP_synth_sf"/>
</dbReference>
<reference evidence="4 5" key="1">
    <citation type="submission" date="2024-03" db="EMBL/GenBank/DDBJ databases">
        <title>Mouse gut bacterial collection (mGBC) of GemPharmatech.</title>
        <authorList>
            <person name="He Y."/>
            <person name="Dong L."/>
            <person name="Wu D."/>
            <person name="Gao X."/>
            <person name="Lin Z."/>
        </authorList>
    </citation>
    <scope>NUCLEOTIDE SEQUENCE [LARGE SCALE GENOMIC DNA]</scope>
    <source>
        <strain evidence="4 5">54-13</strain>
    </source>
</reference>
<dbReference type="SUPFAM" id="SSF51391">
    <property type="entry name" value="Thiamin phosphate synthase"/>
    <property type="match status" value="1"/>
</dbReference>
<organism evidence="4 5">
    <name type="scientific">Heminiphilus faecis</name>
    <dbReference type="NCBI Taxonomy" id="2601703"/>
    <lineage>
        <taxon>Bacteria</taxon>
        <taxon>Pseudomonadati</taxon>
        <taxon>Bacteroidota</taxon>
        <taxon>Bacteroidia</taxon>
        <taxon>Bacteroidales</taxon>
        <taxon>Muribaculaceae</taxon>
        <taxon>Heminiphilus</taxon>
    </lineage>
</organism>
<keyword evidence="2" id="KW-0784">Thiamine biosynthesis</keyword>
<evidence type="ECO:0000259" key="3">
    <source>
        <dbReference type="Pfam" id="PF02581"/>
    </source>
</evidence>
<dbReference type="Pfam" id="PF02581">
    <property type="entry name" value="TMP-TENI"/>
    <property type="match status" value="1"/>
</dbReference>
<name>A0ABV4CYY4_9BACT</name>
<dbReference type="CDD" id="cd00564">
    <property type="entry name" value="TMP_TenI"/>
    <property type="match status" value="1"/>
</dbReference>
<dbReference type="PANTHER" id="PTHR20857:SF15">
    <property type="entry name" value="THIAMINE-PHOSPHATE SYNTHASE"/>
    <property type="match status" value="1"/>
</dbReference>
<keyword evidence="5" id="KW-1185">Reference proteome</keyword>
<evidence type="ECO:0000313" key="4">
    <source>
        <dbReference type="EMBL" id="MEY8245244.1"/>
    </source>
</evidence>
<dbReference type="PANTHER" id="PTHR20857">
    <property type="entry name" value="THIAMINE-PHOSPHATE PYROPHOSPHORYLASE"/>
    <property type="match status" value="1"/>
</dbReference>
<proteinExistence type="predicted"/>
<evidence type="ECO:0000256" key="2">
    <source>
        <dbReference type="ARBA" id="ARBA00022977"/>
    </source>
</evidence>
<dbReference type="Proteomes" id="UP001565200">
    <property type="component" value="Unassembled WGS sequence"/>
</dbReference>
<comment type="caution">
    <text evidence="4">The sequence shown here is derived from an EMBL/GenBank/DDBJ whole genome shotgun (WGS) entry which is preliminary data.</text>
</comment>
<feature type="domain" description="Thiamine phosphate synthase/TenI" evidence="3">
    <location>
        <begin position="9"/>
        <end position="171"/>
    </location>
</feature>